<evidence type="ECO:0000313" key="2">
    <source>
        <dbReference type="EMBL" id="KAF1753764.1"/>
    </source>
</evidence>
<evidence type="ECO:0000313" key="3">
    <source>
        <dbReference type="Proteomes" id="UP000483820"/>
    </source>
</evidence>
<feature type="signal peptide" evidence="1">
    <location>
        <begin position="1"/>
        <end position="18"/>
    </location>
</feature>
<name>A0A6A5GG79_CAERE</name>
<protein>
    <recommendedName>
        <fullName evidence="4">DUF19 domain-containing protein</fullName>
    </recommendedName>
</protein>
<dbReference type="CTD" id="9818046"/>
<feature type="chain" id="PRO_5025358356" description="DUF19 domain-containing protein" evidence="1">
    <location>
        <begin position="19"/>
        <end position="186"/>
    </location>
</feature>
<sequence length="186" mass="21397">MNVLPLLSLLLVFCFVNGNGTEKPGACERFKLVEDMYAFCTGVESMFIEYSTFFDKNMFGTKETLNLDISDVEQTLKTCDRYGRCPAMNRVNCFLPKMPQVGHVCKKMMLLKSPYANCLRKLQNQTIQSPDLESLVNDFTNYGITKKCLDLKERSTLMEAILQECDKEAQQSFKYNIVDLKSYYDC</sequence>
<dbReference type="EMBL" id="WUAV01000005">
    <property type="protein sequence ID" value="KAF1753764.1"/>
    <property type="molecule type" value="Genomic_DNA"/>
</dbReference>
<dbReference type="GeneID" id="9818046"/>
<reference evidence="2 3" key="1">
    <citation type="submission" date="2019-12" db="EMBL/GenBank/DDBJ databases">
        <title>Chromosome-level assembly of the Caenorhabditis remanei genome.</title>
        <authorList>
            <person name="Teterina A.A."/>
            <person name="Willis J.H."/>
            <person name="Phillips P.C."/>
        </authorList>
    </citation>
    <scope>NUCLEOTIDE SEQUENCE [LARGE SCALE GENOMIC DNA]</scope>
    <source>
        <strain evidence="2 3">PX506</strain>
        <tissue evidence="2">Whole organism</tissue>
    </source>
</reference>
<organism evidence="2 3">
    <name type="scientific">Caenorhabditis remanei</name>
    <name type="common">Caenorhabditis vulgaris</name>
    <dbReference type="NCBI Taxonomy" id="31234"/>
    <lineage>
        <taxon>Eukaryota</taxon>
        <taxon>Metazoa</taxon>
        <taxon>Ecdysozoa</taxon>
        <taxon>Nematoda</taxon>
        <taxon>Chromadorea</taxon>
        <taxon>Rhabditida</taxon>
        <taxon>Rhabditina</taxon>
        <taxon>Rhabditomorpha</taxon>
        <taxon>Rhabditoidea</taxon>
        <taxon>Rhabditidae</taxon>
        <taxon>Peloderinae</taxon>
        <taxon>Caenorhabditis</taxon>
    </lineage>
</organism>
<accession>A0A6A5GG79</accession>
<dbReference type="KEGG" id="crq:GCK72_020321"/>
<gene>
    <name evidence="2" type="ORF">GCK72_020321</name>
</gene>
<dbReference type="Proteomes" id="UP000483820">
    <property type="component" value="Chromosome V"/>
</dbReference>
<proteinExistence type="predicted"/>
<evidence type="ECO:0008006" key="4">
    <source>
        <dbReference type="Google" id="ProtNLM"/>
    </source>
</evidence>
<dbReference type="AlphaFoldDB" id="A0A6A5GG79"/>
<comment type="caution">
    <text evidence="2">The sequence shown here is derived from an EMBL/GenBank/DDBJ whole genome shotgun (WGS) entry which is preliminary data.</text>
</comment>
<keyword evidence="1" id="KW-0732">Signal</keyword>
<evidence type="ECO:0000256" key="1">
    <source>
        <dbReference type="SAM" id="SignalP"/>
    </source>
</evidence>
<dbReference type="RefSeq" id="XP_003115976.2">
    <property type="nucleotide sequence ID" value="XM_003115928.2"/>
</dbReference>